<accession>A0A2M7VKS5</accession>
<evidence type="ECO:0000313" key="6">
    <source>
        <dbReference type="Proteomes" id="UP000231469"/>
    </source>
</evidence>
<dbReference type="PANTHER" id="PTHR46648:SF1">
    <property type="entry name" value="ADENOSINE 5'-MONOPHOSPHORAMIDASE HNT1"/>
    <property type="match status" value="1"/>
</dbReference>
<dbReference type="GO" id="GO:0003824">
    <property type="term" value="F:catalytic activity"/>
    <property type="evidence" value="ECO:0007669"/>
    <property type="project" value="InterPro"/>
</dbReference>
<reference evidence="6" key="1">
    <citation type="submission" date="2017-09" db="EMBL/GenBank/DDBJ databases">
        <title>Depth-based differentiation of microbial function through sediment-hosted aquifers and enrichment of novel symbionts in the deep terrestrial subsurface.</title>
        <authorList>
            <person name="Probst A.J."/>
            <person name="Ladd B."/>
            <person name="Jarett J.K."/>
            <person name="Geller-Mcgrath D.E."/>
            <person name="Sieber C.M.K."/>
            <person name="Emerson J.B."/>
            <person name="Anantharaman K."/>
            <person name="Thomas B.C."/>
            <person name="Malmstrom R."/>
            <person name="Stieglmeier M."/>
            <person name="Klingl A."/>
            <person name="Woyke T."/>
            <person name="Ryan C.M."/>
            <person name="Banfield J.F."/>
        </authorList>
    </citation>
    <scope>NUCLEOTIDE SEQUENCE [LARGE SCALE GENOMIC DNA]</scope>
</reference>
<dbReference type="PANTHER" id="PTHR46648">
    <property type="entry name" value="HIT FAMILY PROTEIN 1"/>
    <property type="match status" value="1"/>
</dbReference>
<dbReference type="EMBL" id="PFPS01000035">
    <property type="protein sequence ID" value="PJA02437.1"/>
    <property type="molecule type" value="Genomic_DNA"/>
</dbReference>
<dbReference type="GO" id="GO:0009117">
    <property type="term" value="P:nucleotide metabolic process"/>
    <property type="evidence" value="ECO:0007669"/>
    <property type="project" value="TreeGrafter"/>
</dbReference>
<evidence type="ECO:0000256" key="2">
    <source>
        <dbReference type="PIRSR" id="PIRSR601310-3"/>
    </source>
</evidence>
<evidence type="ECO:0000256" key="1">
    <source>
        <dbReference type="PIRSR" id="PIRSR601310-1"/>
    </source>
</evidence>
<feature type="active site" description="Tele-AMP-histidine intermediate" evidence="1">
    <location>
        <position position="94"/>
    </location>
</feature>
<feature type="domain" description="HIT" evidence="4">
    <location>
        <begin position="5"/>
        <end position="108"/>
    </location>
</feature>
<dbReference type="Pfam" id="PF01230">
    <property type="entry name" value="HIT"/>
    <property type="match status" value="1"/>
</dbReference>
<comment type="caution">
    <text evidence="5">The sequence shown here is derived from an EMBL/GenBank/DDBJ whole genome shotgun (WGS) entry which is preliminary data.</text>
</comment>
<evidence type="ECO:0000256" key="3">
    <source>
        <dbReference type="PROSITE-ProRule" id="PRU00464"/>
    </source>
</evidence>
<dbReference type="InterPro" id="IPR011146">
    <property type="entry name" value="HIT-like"/>
</dbReference>
<protein>
    <submittedName>
        <fullName evidence="5">HIT family protein</fullName>
    </submittedName>
</protein>
<dbReference type="PROSITE" id="PS51084">
    <property type="entry name" value="HIT_2"/>
    <property type="match status" value="1"/>
</dbReference>
<evidence type="ECO:0000259" key="4">
    <source>
        <dbReference type="PROSITE" id="PS51084"/>
    </source>
</evidence>
<name>A0A2M7VKS5_9BACT</name>
<evidence type="ECO:0000313" key="5">
    <source>
        <dbReference type="EMBL" id="PJA02437.1"/>
    </source>
</evidence>
<dbReference type="Proteomes" id="UP000231469">
    <property type="component" value="Unassembled WGS sequence"/>
</dbReference>
<dbReference type="AlphaFoldDB" id="A0A2M7VKS5"/>
<sequence length="132" mass="15218">MEDCLFCKIIKGEIPSYKIWEDENFFAFLDINPINPGHTILVPRKHLDYIFDLEEPLYSEIFRTVKKLSKPLKRAIGAERIALAIEGFVVPHIHIHLIPVNKVNDLDPNRAKKSSPEELLTIAEKVKALIKF</sequence>
<proteinExistence type="predicted"/>
<dbReference type="InterPro" id="IPR036265">
    <property type="entry name" value="HIT-like_sf"/>
</dbReference>
<gene>
    <name evidence="5" type="ORF">COX73_00790</name>
</gene>
<dbReference type="InterPro" id="IPR001310">
    <property type="entry name" value="Histidine_triad_HIT"/>
</dbReference>
<organism evidence="5 6">
    <name type="scientific">bacterium (Candidatus Gribaldobacteria) CG_4_10_14_0_2_um_filter_36_18</name>
    <dbReference type="NCBI Taxonomy" id="2014264"/>
    <lineage>
        <taxon>Bacteria</taxon>
        <taxon>Candidatus Gribaldobacteria</taxon>
    </lineage>
</organism>
<feature type="short sequence motif" description="Histidine triad motif" evidence="2 3">
    <location>
        <begin position="92"/>
        <end position="96"/>
    </location>
</feature>
<dbReference type="PRINTS" id="PR00332">
    <property type="entry name" value="HISTRIAD"/>
</dbReference>
<dbReference type="SUPFAM" id="SSF54197">
    <property type="entry name" value="HIT-like"/>
    <property type="match status" value="1"/>
</dbReference>
<dbReference type="Gene3D" id="3.30.428.10">
    <property type="entry name" value="HIT-like"/>
    <property type="match status" value="1"/>
</dbReference>